<reference evidence="1" key="1">
    <citation type="submission" date="2025-08" db="UniProtKB">
        <authorList>
            <consortium name="Ensembl"/>
        </authorList>
    </citation>
    <scope>IDENTIFICATION</scope>
</reference>
<dbReference type="PANTHER" id="PTHR22455:SF10">
    <property type="entry name" value="CILIA- AND FLAGELLA-ASSOCIATED PROTEIN 91"/>
    <property type="match status" value="1"/>
</dbReference>
<dbReference type="InterPro" id="IPR026720">
    <property type="entry name" value="CFAP91"/>
</dbReference>
<dbReference type="GeneTree" id="ENSGT00390000003024"/>
<evidence type="ECO:0000313" key="2">
    <source>
        <dbReference type="Proteomes" id="UP001108240"/>
    </source>
</evidence>
<evidence type="ECO:0000313" key="1">
    <source>
        <dbReference type="Ensembl" id="ENSCCRP00000136809.1"/>
    </source>
</evidence>
<organism evidence="1 2">
    <name type="scientific">Cyprinus carpio carpio</name>
    <dbReference type="NCBI Taxonomy" id="630221"/>
    <lineage>
        <taxon>Eukaryota</taxon>
        <taxon>Metazoa</taxon>
        <taxon>Chordata</taxon>
        <taxon>Craniata</taxon>
        <taxon>Vertebrata</taxon>
        <taxon>Euteleostomi</taxon>
        <taxon>Actinopterygii</taxon>
        <taxon>Neopterygii</taxon>
        <taxon>Teleostei</taxon>
        <taxon>Ostariophysi</taxon>
        <taxon>Cypriniformes</taxon>
        <taxon>Cyprinidae</taxon>
        <taxon>Cyprininae</taxon>
        <taxon>Cyprinus</taxon>
    </lineage>
</organism>
<reference evidence="1" key="2">
    <citation type="submission" date="2025-09" db="UniProtKB">
        <authorList>
            <consortium name="Ensembl"/>
        </authorList>
    </citation>
    <scope>IDENTIFICATION</scope>
</reference>
<dbReference type="Ensembl" id="ENSCCRT00000128369.1">
    <property type="protein sequence ID" value="ENSCCRP00000136809.1"/>
    <property type="gene ID" value="ENSCCRG00000051428.2"/>
</dbReference>
<keyword evidence="2" id="KW-1185">Reference proteome</keyword>
<dbReference type="PANTHER" id="PTHR22455">
    <property type="entry name" value="CILIA- AND FLAGELLA-ASSOCIATED PROTEIN 91"/>
    <property type="match status" value="1"/>
</dbReference>
<sequence length="123" mass="14098">MWKLLAKWRNVEGKLERRDVIKDYSDYGFQTYVPLSRFGPISDRDSNRNMVKGHFLSTYEGLLELEAGLSPSVMESRINVPRPKVTKGFITCSARRELELMKTHQVMSSWVLFTLNQTVGGGV</sequence>
<accession>A0A9J7ZUX0</accession>
<dbReference type="AlphaFoldDB" id="A0A9J7ZUX0"/>
<name>A0A9J7ZUX0_CYPCA</name>
<dbReference type="Proteomes" id="UP001108240">
    <property type="component" value="Unplaced"/>
</dbReference>
<proteinExistence type="predicted"/>
<protein>
    <submittedName>
        <fullName evidence="1">Cilia and flagella associated protein 91</fullName>
    </submittedName>
</protein>